<name>A0A1Y6BSC1_9BACT</name>
<evidence type="ECO:0000313" key="8">
    <source>
        <dbReference type="Proteomes" id="UP000192907"/>
    </source>
</evidence>
<comment type="subcellular location">
    <subcellularLocation>
        <location evidence="1">Membrane</location>
        <topology evidence="1">Multi-pass membrane protein</topology>
    </subcellularLocation>
</comment>
<sequence>MDHRPIFLSGLVFLLLTLSSIVLLGGNFIPAVILASALFAGVLIYCLRPSVDQVCLVLLAVAVVLEPPAANPYYDHTPITEILGALFFNSIKKISGIPLPFNIYEMISFLCAGAILVNFRLRKNPVNIVTIIVAASIPLVAVFSILVGQLKGNQLGLAITQIRSFPILPTWVILGFYLARKRENLFHILNIVKWGSLFKAVYAILFFSISMGGTLGDQEYLIDHMSSYILGLAMVIVAAEVVFDRRAEIHKILINMIFFFIYLIPFIINDRRTAMLGLVFIVLSFPALIEKNLLKKLLVPLLMILPFVIMTIVGVVGFAFVSNSAGAQLIRSYISAAPEQNLSYRSIENFNLFQGVRQSPILGQGFGSKYPIYMELPDISHAFELFDAIPHNHVFYIWVFAGPIGIGGLSLVTLIPLISAVRLSGHSSHGIIPIIGFVTFSALVLWLVYVFFDMGLLAIRPMTMTAILIGATFALYRNYVQTGRGGLRTKLFFKL</sequence>
<dbReference type="Pfam" id="PF04932">
    <property type="entry name" value="Wzy_C"/>
    <property type="match status" value="1"/>
</dbReference>
<feature type="transmembrane region" description="Helical" evidence="5">
    <location>
        <begin position="158"/>
        <end position="179"/>
    </location>
</feature>
<organism evidence="7 8">
    <name type="scientific">Pseudobacteriovorax antillogorgiicola</name>
    <dbReference type="NCBI Taxonomy" id="1513793"/>
    <lineage>
        <taxon>Bacteria</taxon>
        <taxon>Pseudomonadati</taxon>
        <taxon>Bdellovibrionota</taxon>
        <taxon>Oligoflexia</taxon>
        <taxon>Oligoflexales</taxon>
        <taxon>Pseudobacteriovoracaceae</taxon>
        <taxon>Pseudobacteriovorax</taxon>
    </lineage>
</organism>
<dbReference type="RefSeq" id="WP_132317789.1">
    <property type="nucleotide sequence ID" value="NZ_FWZT01000006.1"/>
</dbReference>
<protein>
    <submittedName>
        <fullName evidence="7">O-Antigen ligase</fullName>
    </submittedName>
</protein>
<keyword evidence="7" id="KW-0436">Ligase</keyword>
<feature type="transmembrane region" description="Helical" evidence="5">
    <location>
        <begin position="395"/>
        <end position="418"/>
    </location>
</feature>
<feature type="transmembrane region" description="Helical" evidence="5">
    <location>
        <begin position="252"/>
        <end position="268"/>
    </location>
</feature>
<dbReference type="AlphaFoldDB" id="A0A1Y6BSC1"/>
<feature type="transmembrane region" description="Helical" evidence="5">
    <location>
        <begin position="297"/>
        <end position="321"/>
    </location>
</feature>
<dbReference type="Proteomes" id="UP000192907">
    <property type="component" value="Unassembled WGS sequence"/>
</dbReference>
<evidence type="ECO:0000256" key="2">
    <source>
        <dbReference type="ARBA" id="ARBA00022692"/>
    </source>
</evidence>
<reference evidence="8" key="1">
    <citation type="submission" date="2017-04" db="EMBL/GenBank/DDBJ databases">
        <authorList>
            <person name="Varghese N."/>
            <person name="Submissions S."/>
        </authorList>
    </citation>
    <scope>NUCLEOTIDE SEQUENCE [LARGE SCALE GENOMIC DNA]</scope>
    <source>
        <strain evidence="8">RKEM611</strain>
    </source>
</reference>
<proteinExistence type="predicted"/>
<evidence type="ECO:0000256" key="5">
    <source>
        <dbReference type="SAM" id="Phobius"/>
    </source>
</evidence>
<accession>A0A1Y6BSC1</accession>
<dbReference type="STRING" id="1513793.SAMN06296036_106182"/>
<evidence type="ECO:0000256" key="3">
    <source>
        <dbReference type="ARBA" id="ARBA00022989"/>
    </source>
</evidence>
<dbReference type="EMBL" id="FWZT01000006">
    <property type="protein sequence ID" value="SMF18506.1"/>
    <property type="molecule type" value="Genomic_DNA"/>
</dbReference>
<feature type="transmembrane region" description="Helical" evidence="5">
    <location>
        <begin position="274"/>
        <end position="290"/>
    </location>
</feature>
<feature type="domain" description="O-antigen ligase-related" evidence="6">
    <location>
        <begin position="258"/>
        <end position="406"/>
    </location>
</feature>
<dbReference type="OrthoDB" id="141174at2"/>
<feature type="transmembrane region" description="Helical" evidence="5">
    <location>
        <begin position="191"/>
        <end position="213"/>
    </location>
</feature>
<feature type="transmembrane region" description="Helical" evidence="5">
    <location>
        <begin position="54"/>
        <end position="74"/>
    </location>
</feature>
<gene>
    <name evidence="7" type="ORF">SAMN06296036_106182</name>
</gene>
<keyword evidence="3 5" id="KW-1133">Transmembrane helix</keyword>
<feature type="transmembrane region" description="Helical" evidence="5">
    <location>
        <begin position="458"/>
        <end position="476"/>
    </location>
</feature>
<evidence type="ECO:0000256" key="4">
    <source>
        <dbReference type="ARBA" id="ARBA00023136"/>
    </source>
</evidence>
<keyword evidence="4 5" id="KW-0472">Membrane</keyword>
<evidence type="ECO:0000259" key="6">
    <source>
        <dbReference type="Pfam" id="PF04932"/>
    </source>
</evidence>
<keyword evidence="8" id="KW-1185">Reference proteome</keyword>
<feature type="transmembrane region" description="Helical" evidence="5">
    <location>
        <begin position="430"/>
        <end position="452"/>
    </location>
</feature>
<feature type="transmembrane region" description="Helical" evidence="5">
    <location>
        <begin position="94"/>
        <end position="119"/>
    </location>
</feature>
<evidence type="ECO:0000256" key="1">
    <source>
        <dbReference type="ARBA" id="ARBA00004141"/>
    </source>
</evidence>
<feature type="transmembrane region" description="Helical" evidence="5">
    <location>
        <begin position="225"/>
        <end position="243"/>
    </location>
</feature>
<feature type="transmembrane region" description="Helical" evidence="5">
    <location>
        <begin position="126"/>
        <end position="146"/>
    </location>
</feature>
<feature type="transmembrane region" description="Helical" evidence="5">
    <location>
        <begin position="29"/>
        <end position="47"/>
    </location>
</feature>
<dbReference type="GO" id="GO:0016874">
    <property type="term" value="F:ligase activity"/>
    <property type="evidence" value="ECO:0007669"/>
    <property type="project" value="UniProtKB-KW"/>
</dbReference>
<dbReference type="InterPro" id="IPR007016">
    <property type="entry name" value="O-antigen_ligase-rel_domated"/>
</dbReference>
<keyword evidence="2 5" id="KW-0812">Transmembrane</keyword>
<dbReference type="GO" id="GO:0016020">
    <property type="term" value="C:membrane"/>
    <property type="evidence" value="ECO:0007669"/>
    <property type="project" value="UniProtKB-SubCell"/>
</dbReference>
<evidence type="ECO:0000313" key="7">
    <source>
        <dbReference type="EMBL" id="SMF18506.1"/>
    </source>
</evidence>